<evidence type="ECO:0000256" key="1">
    <source>
        <dbReference type="SAM" id="MobiDB-lite"/>
    </source>
</evidence>
<dbReference type="OrthoDB" id="9791898at2"/>
<sequence>MRTNYVLIDFENVHVKSLDLLTAEHFKVMVFLGPKNTKLPVDLVLAMQNFGARAEYVQLETAGTNALDFHVAFHLGRLAAADPTGFFHIISKDTGFDPLVQHLKTRNVFSARSASIEGMPCFRTTPAASLAPPPSPPEPATPSPPNTTPFDELCAKVIAHLRNMKHAKPAKQATLHSTIRTKLGKDVPASTADMICSELVKRGHLKLNGAKVLYSLPAIE</sequence>
<dbReference type="AlphaFoldDB" id="A0A235EVD3"/>
<feature type="region of interest" description="Disordered" evidence="1">
    <location>
        <begin position="125"/>
        <end position="149"/>
    </location>
</feature>
<comment type="caution">
    <text evidence="3">The sequence shown here is derived from an EMBL/GenBank/DDBJ whole genome shotgun (WGS) entry which is preliminary data.</text>
</comment>
<gene>
    <name evidence="3" type="ORF">CGK74_18390</name>
</gene>
<dbReference type="Pfam" id="PF18475">
    <property type="entry name" value="PIN7"/>
    <property type="match status" value="1"/>
</dbReference>
<protein>
    <recommendedName>
        <fullName evidence="2">PIN-like domain-containing protein</fullName>
    </recommendedName>
</protein>
<proteinExistence type="predicted"/>
<dbReference type="RefSeq" id="WP_094269812.1">
    <property type="nucleotide sequence ID" value="NZ_NOIH01000044.1"/>
</dbReference>
<evidence type="ECO:0000313" key="4">
    <source>
        <dbReference type="Proteomes" id="UP000215181"/>
    </source>
</evidence>
<feature type="domain" description="PIN-like" evidence="2">
    <location>
        <begin position="7"/>
        <end position="106"/>
    </location>
</feature>
<dbReference type="Proteomes" id="UP000215181">
    <property type="component" value="Unassembled WGS sequence"/>
</dbReference>
<name>A0A235EVD3_9RHOO</name>
<evidence type="ECO:0000259" key="2">
    <source>
        <dbReference type="Pfam" id="PF18475"/>
    </source>
</evidence>
<organism evidence="3 4">
    <name type="scientific">Thauera propionica</name>
    <dbReference type="NCBI Taxonomy" id="2019431"/>
    <lineage>
        <taxon>Bacteria</taxon>
        <taxon>Pseudomonadati</taxon>
        <taxon>Pseudomonadota</taxon>
        <taxon>Betaproteobacteria</taxon>
        <taxon>Rhodocyclales</taxon>
        <taxon>Zoogloeaceae</taxon>
        <taxon>Thauera</taxon>
    </lineage>
</organism>
<feature type="compositionally biased region" description="Pro residues" evidence="1">
    <location>
        <begin position="131"/>
        <end position="147"/>
    </location>
</feature>
<dbReference type="EMBL" id="NOIH01000044">
    <property type="protein sequence ID" value="OYD52385.1"/>
    <property type="molecule type" value="Genomic_DNA"/>
</dbReference>
<keyword evidence="4" id="KW-1185">Reference proteome</keyword>
<dbReference type="InterPro" id="IPR041494">
    <property type="entry name" value="PIN7"/>
</dbReference>
<reference evidence="3 4" key="1">
    <citation type="submission" date="2017-07" db="EMBL/GenBank/DDBJ databases">
        <title>Thauera sp. KNDSS-Mac4 genome sequence and assembly.</title>
        <authorList>
            <person name="Mayilraj S."/>
        </authorList>
    </citation>
    <scope>NUCLEOTIDE SEQUENCE [LARGE SCALE GENOMIC DNA]</scope>
    <source>
        <strain evidence="3 4">KNDSS-Mac4</strain>
    </source>
</reference>
<accession>A0A235EVD3</accession>
<evidence type="ECO:0000313" key="3">
    <source>
        <dbReference type="EMBL" id="OYD52385.1"/>
    </source>
</evidence>